<dbReference type="AlphaFoldDB" id="A0A1I5VVP8"/>
<dbReference type="Proteomes" id="UP000182624">
    <property type="component" value="Unassembled WGS sequence"/>
</dbReference>
<dbReference type="InterPro" id="IPR039697">
    <property type="entry name" value="Alcohol_dehydrogenase_Fe"/>
</dbReference>
<dbReference type="Pfam" id="PF00465">
    <property type="entry name" value="Fe-ADH"/>
    <property type="match status" value="1"/>
</dbReference>
<dbReference type="PANTHER" id="PTHR11496">
    <property type="entry name" value="ALCOHOL DEHYDROGENASE"/>
    <property type="match status" value="1"/>
</dbReference>
<dbReference type="FunFam" id="3.40.50.1970:FF:000003">
    <property type="entry name" value="Alcohol dehydrogenase, iron-containing"/>
    <property type="match status" value="1"/>
</dbReference>
<evidence type="ECO:0000313" key="4">
    <source>
        <dbReference type="EMBL" id="SFQ11521.1"/>
    </source>
</evidence>
<dbReference type="Gene3D" id="3.40.50.1970">
    <property type="match status" value="1"/>
</dbReference>
<name>A0A1I5VVP8_9FIRM</name>
<reference evidence="5" key="1">
    <citation type="submission" date="2016-10" db="EMBL/GenBank/DDBJ databases">
        <authorList>
            <person name="Varghese N."/>
            <person name="Submissions S."/>
        </authorList>
    </citation>
    <scope>NUCLEOTIDE SEQUENCE [LARGE SCALE GENOMIC DNA]</scope>
    <source>
        <strain evidence="5">P18</strain>
    </source>
</reference>
<evidence type="ECO:0000259" key="2">
    <source>
        <dbReference type="Pfam" id="PF00465"/>
    </source>
</evidence>
<feature type="domain" description="Alcohol dehydrogenase iron-type/glycerol dehydrogenase GldA" evidence="2">
    <location>
        <begin position="3"/>
        <end position="153"/>
    </location>
</feature>
<dbReference type="GO" id="GO:0046872">
    <property type="term" value="F:metal ion binding"/>
    <property type="evidence" value="ECO:0007669"/>
    <property type="project" value="InterPro"/>
</dbReference>
<keyword evidence="1" id="KW-0560">Oxidoreductase</keyword>
<dbReference type="CDD" id="cd08182">
    <property type="entry name" value="HEPD"/>
    <property type="match status" value="1"/>
</dbReference>
<gene>
    <name evidence="4" type="ORF">SAMN04487928_11941</name>
</gene>
<dbReference type="GO" id="GO:0017000">
    <property type="term" value="P:antibiotic biosynthetic process"/>
    <property type="evidence" value="ECO:0007669"/>
    <property type="project" value="InterPro"/>
</dbReference>
<dbReference type="SUPFAM" id="SSF56796">
    <property type="entry name" value="Dehydroquinate synthase-like"/>
    <property type="match status" value="1"/>
</dbReference>
<evidence type="ECO:0000256" key="1">
    <source>
        <dbReference type="ARBA" id="ARBA00023002"/>
    </source>
</evidence>
<evidence type="ECO:0000313" key="5">
    <source>
        <dbReference type="Proteomes" id="UP000182624"/>
    </source>
</evidence>
<organism evidence="4 5">
    <name type="scientific">Butyrivibrio proteoclasticus</name>
    <dbReference type="NCBI Taxonomy" id="43305"/>
    <lineage>
        <taxon>Bacteria</taxon>
        <taxon>Bacillati</taxon>
        <taxon>Bacillota</taxon>
        <taxon>Clostridia</taxon>
        <taxon>Lachnospirales</taxon>
        <taxon>Lachnospiraceae</taxon>
        <taxon>Butyrivibrio</taxon>
    </lineage>
</organism>
<feature type="domain" description="Fe-containing alcohol dehydrogenase-like C-terminal" evidence="3">
    <location>
        <begin position="166"/>
        <end position="356"/>
    </location>
</feature>
<dbReference type="InterPro" id="IPR035873">
    <property type="entry name" value="PhpC"/>
</dbReference>
<keyword evidence="5" id="KW-1185">Reference proteome</keyword>
<dbReference type="EMBL" id="FOXO01000019">
    <property type="protein sequence ID" value="SFQ11521.1"/>
    <property type="molecule type" value="Genomic_DNA"/>
</dbReference>
<accession>A0A1I5VVP8</accession>
<proteinExistence type="predicted"/>
<evidence type="ECO:0000259" key="3">
    <source>
        <dbReference type="Pfam" id="PF25137"/>
    </source>
</evidence>
<dbReference type="Gene3D" id="1.20.1090.10">
    <property type="entry name" value="Dehydroquinate synthase-like - alpha domain"/>
    <property type="match status" value="1"/>
</dbReference>
<dbReference type="PANTHER" id="PTHR11496:SF83">
    <property type="entry name" value="HYDROXYACID-OXOACID TRANSHYDROGENASE, MITOCHONDRIAL"/>
    <property type="match status" value="1"/>
</dbReference>
<protein>
    <submittedName>
        <fullName evidence="4">Alcohol dehydrogenase, class IV</fullName>
    </submittedName>
</protein>
<dbReference type="GO" id="GO:0004022">
    <property type="term" value="F:alcohol dehydrogenase (NAD+) activity"/>
    <property type="evidence" value="ECO:0007669"/>
    <property type="project" value="TreeGrafter"/>
</dbReference>
<sequence length="358" mass="39909">MDKYVKEKNIQSIFLVCGDSLQYLKINDYISDLSKRIKIVKFSDFKPNPLYESVVEGVRKYRESGCDFLMAVGGGSAIDVAKCIKLYAKLPGDGKNGSWLQSDGEVNNTELLVIPTTAGTGSEATRYAVVYYGGNKQSITSDTIIPDAVLFDPRVLDSLPDYQKKSTVMDALCHAVESFWSVNSTNDSKEYSRTAIELIIENIDEFVVGDNSKNSIMQKAAFIAGKAINITQTTAGHAMCYGLTSKYGISHGHAAALCVRELWPWMLKASEEACIDKRGNKYLKETFIELAEAFGENDLMDGCMKFQNIVDRLELMHLVGNKEDIEELSRNVNPVRLSNNPVKLNEDDITNLYKEIVR</sequence>
<dbReference type="Pfam" id="PF25137">
    <property type="entry name" value="ADH_Fe_C"/>
    <property type="match status" value="1"/>
</dbReference>
<dbReference type="InterPro" id="IPR056798">
    <property type="entry name" value="ADH_Fe_C"/>
</dbReference>
<dbReference type="InterPro" id="IPR001670">
    <property type="entry name" value="ADH_Fe/GldA"/>
</dbReference>